<organism evidence="2 3">
    <name type="scientific">Oryza sativa subsp. japonica</name>
    <name type="common">Rice</name>
    <dbReference type="NCBI Taxonomy" id="39947"/>
    <lineage>
        <taxon>Eukaryota</taxon>
        <taxon>Viridiplantae</taxon>
        <taxon>Streptophyta</taxon>
        <taxon>Embryophyta</taxon>
        <taxon>Tracheophyta</taxon>
        <taxon>Spermatophyta</taxon>
        <taxon>Magnoliopsida</taxon>
        <taxon>Liliopsida</taxon>
        <taxon>Poales</taxon>
        <taxon>Poaceae</taxon>
        <taxon>BOP clade</taxon>
        <taxon>Oryzoideae</taxon>
        <taxon>Oryzeae</taxon>
        <taxon>Oryzinae</taxon>
        <taxon>Oryza</taxon>
        <taxon>Oryza sativa</taxon>
    </lineage>
</organism>
<dbReference type="EMBL" id="AP005679">
    <property type="protein sequence ID" value="BAD33736.1"/>
    <property type="molecule type" value="Genomic_DNA"/>
</dbReference>
<feature type="compositionally biased region" description="Low complexity" evidence="1">
    <location>
        <begin position="125"/>
        <end position="135"/>
    </location>
</feature>
<feature type="compositionally biased region" description="Pro residues" evidence="1">
    <location>
        <begin position="98"/>
        <end position="110"/>
    </location>
</feature>
<gene>
    <name evidence="2" type="primary">OJ1210_A07.11</name>
</gene>
<feature type="region of interest" description="Disordered" evidence="1">
    <location>
        <begin position="1"/>
        <end position="22"/>
    </location>
</feature>
<reference evidence="3" key="2">
    <citation type="journal article" date="2008" name="Nucleic Acids Res.">
        <title>The rice annotation project database (RAP-DB): 2008 update.</title>
        <authorList>
            <consortium name="The rice annotation project (RAP)"/>
        </authorList>
    </citation>
    <scope>GENOME REANNOTATION</scope>
    <source>
        <strain evidence="3">cv. Nipponbare</strain>
    </source>
</reference>
<feature type="compositionally biased region" description="Basic and acidic residues" evidence="1">
    <location>
        <begin position="57"/>
        <end position="77"/>
    </location>
</feature>
<dbReference type="AlphaFoldDB" id="Q69NJ1"/>
<protein>
    <submittedName>
        <fullName evidence="2">Uncharacterized protein</fullName>
    </submittedName>
</protein>
<dbReference type="Proteomes" id="UP000000763">
    <property type="component" value="Chromosome 9"/>
</dbReference>
<feature type="compositionally biased region" description="Basic and acidic residues" evidence="1">
    <location>
        <begin position="1"/>
        <end position="10"/>
    </location>
</feature>
<proteinExistence type="predicted"/>
<name>Q69NJ1_ORYSJ</name>
<reference evidence="3" key="1">
    <citation type="journal article" date="2005" name="Nature">
        <title>The map-based sequence of the rice genome.</title>
        <authorList>
            <consortium name="International rice genome sequencing project (IRGSP)"/>
            <person name="Matsumoto T."/>
            <person name="Wu J."/>
            <person name="Kanamori H."/>
            <person name="Katayose Y."/>
            <person name="Fujisawa M."/>
            <person name="Namiki N."/>
            <person name="Mizuno H."/>
            <person name="Yamamoto K."/>
            <person name="Antonio B.A."/>
            <person name="Baba T."/>
            <person name="Sakata K."/>
            <person name="Nagamura Y."/>
            <person name="Aoki H."/>
            <person name="Arikawa K."/>
            <person name="Arita K."/>
            <person name="Bito T."/>
            <person name="Chiden Y."/>
            <person name="Fujitsuka N."/>
            <person name="Fukunaka R."/>
            <person name="Hamada M."/>
            <person name="Harada C."/>
            <person name="Hayashi A."/>
            <person name="Hijishita S."/>
            <person name="Honda M."/>
            <person name="Hosokawa S."/>
            <person name="Ichikawa Y."/>
            <person name="Idonuma A."/>
            <person name="Iijima M."/>
            <person name="Ikeda M."/>
            <person name="Ikeno M."/>
            <person name="Ito K."/>
            <person name="Ito S."/>
            <person name="Ito T."/>
            <person name="Ito Y."/>
            <person name="Ito Y."/>
            <person name="Iwabuchi A."/>
            <person name="Kamiya K."/>
            <person name="Karasawa W."/>
            <person name="Kurita K."/>
            <person name="Katagiri S."/>
            <person name="Kikuta A."/>
            <person name="Kobayashi H."/>
            <person name="Kobayashi N."/>
            <person name="Machita K."/>
            <person name="Maehara T."/>
            <person name="Masukawa M."/>
            <person name="Mizubayashi T."/>
            <person name="Mukai Y."/>
            <person name="Nagasaki H."/>
            <person name="Nagata Y."/>
            <person name="Naito S."/>
            <person name="Nakashima M."/>
            <person name="Nakama Y."/>
            <person name="Nakamichi Y."/>
            <person name="Nakamura M."/>
            <person name="Meguro A."/>
            <person name="Negishi M."/>
            <person name="Ohta I."/>
            <person name="Ohta T."/>
            <person name="Okamoto M."/>
            <person name="Ono N."/>
            <person name="Saji S."/>
            <person name="Sakaguchi M."/>
            <person name="Sakai K."/>
            <person name="Shibata M."/>
            <person name="Shimokawa T."/>
            <person name="Song J."/>
            <person name="Takazaki Y."/>
            <person name="Terasawa K."/>
            <person name="Tsugane M."/>
            <person name="Tsuji K."/>
            <person name="Ueda S."/>
            <person name="Waki K."/>
            <person name="Yamagata H."/>
            <person name="Yamamoto M."/>
            <person name="Yamamoto S."/>
            <person name="Yamane H."/>
            <person name="Yoshiki S."/>
            <person name="Yoshihara R."/>
            <person name="Yukawa K."/>
            <person name="Zhong H."/>
            <person name="Yano M."/>
            <person name="Yuan Q."/>
            <person name="Ouyang S."/>
            <person name="Liu J."/>
            <person name="Jones K.M."/>
            <person name="Gansberger K."/>
            <person name="Moffat K."/>
            <person name="Hill J."/>
            <person name="Bera J."/>
            <person name="Fadrosh D."/>
            <person name="Jin S."/>
            <person name="Johri S."/>
            <person name="Kim M."/>
            <person name="Overton L."/>
            <person name="Reardon M."/>
            <person name="Tsitrin T."/>
            <person name="Vuong H."/>
            <person name="Weaver B."/>
            <person name="Ciecko A."/>
            <person name="Tallon L."/>
            <person name="Jackson J."/>
            <person name="Pai G."/>
            <person name="Aken S.V."/>
            <person name="Utterback T."/>
            <person name="Reidmuller S."/>
            <person name="Feldblyum T."/>
            <person name="Hsiao J."/>
            <person name="Zismann V."/>
            <person name="Iobst S."/>
            <person name="de Vazeille A.R."/>
            <person name="Buell C.R."/>
            <person name="Ying K."/>
            <person name="Li Y."/>
            <person name="Lu T."/>
            <person name="Huang Y."/>
            <person name="Zhao Q."/>
            <person name="Feng Q."/>
            <person name="Zhang L."/>
            <person name="Zhu J."/>
            <person name="Weng Q."/>
            <person name="Mu J."/>
            <person name="Lu Y."/>
            <person name="Fan D."/>
            <person name="Liu Y."/>
            <person name="Guan J."/>
            <person name="Zhang Y."/>
            <person name="Yu S."/>
            <person name="Liu X."/>
            <person name="Zhang Y."/>
            <person name="Hong G."/>
            <person name="Han B."/>
            <person name="Choisne N."/>
            <person name="Demange N."/>
            <person name="Orjeda G."/>
            <person name="Samain S."/>
            <person name="Cattolico L."/>
            <person name="Pelletier E."/>
            <person name="Couloux A."/>
            <person name="Segurens B."/>
            <person name="Wincker P."/>
            <person name="D'Hont A."/>
            <person name="Scarpelli C."/>
            <person name="Weissenbach J."/>
            <person name="Salanoubat M."/>
            <person name="Quetier F."/>
            <person name="Yu Y."/>
            <person name="Kim H.R."/>
            <person name="Rambo T."/>
            <person name="Currie J."/>
            <person name="Collura K."/>
            <person name="Luo M."/>
            <person name="Yang T."/>
            <person name="Ammiraju J.S.S."/>
            <person name="Engler F."/>
            <person name="Soderlund C."/>
            <person name="Wing R.A."/>
            <person name="Palmer L.E."/>
            <person name="de la Bastide M."/>
            <person name="Spiegel L."/>
            <person name="Nascimento L."/>
            <person name="Zutavern T."/>
            <person name="O'Shaughnessy A."/>
            <person name="Dike S."/>
            <person name="Dedhia N."/>
            <person name="Preston R."/>
            <person name="Balija V."/>
            <person name="McCombie W.R."/>
            <person name="Chow T."/>
            <person name="Chen H."/>
            <person name="Chung M."/>
            <person name="Chen C."/>
            <person name="Shaw J."/>
            <person name="Wu H."/>
            <person name="Hsiao K."/>
            <person name="Chao Y."/>
            <person name="Chu M."/>
            <person name="Cheng C."/>
            <person name="Hour A."/>
            <person name="Lee P."/>
            <person name="Lin S."/>
            <person name="Lin Y."/>
            <person name="Liou J."/>
            <person name="Liu S."/>
            <person name="Hsing Y."/>
            <person name="Raghuvanshi S."/>
            <person name="Mohanty A."/>
            <person name="Bharti A.K."/>
            <person name="Gaur A."/>
            <person name="Gupta V."/>
            <person name="Kumar D."/>
            <person name="Ravi V."/>
            <person name="Vij S."/>
            <person name="Kapur A."/>
            <person name="Khurana P."/>
            <person name="Khurana P."/>
            <person name="Khurana J.P."/>
            <person name="Tyagi A.K."/>
            <person name="Gaikwad K."/>
            <person name="Singh A."/>
            <person name="Dalal V."/>
            <person name="Srivastava S."/>
            <person name="Dixit A."/>
            <person name="Pal A.K."/>
            <person name="Ghazi I.A."/>
            <person name="Yadav M."/>
            <person name="Pandit A."/>
            <person name="Bhargava A."/>
            <person name="Sureshbabu K."/>
            <person name="Batra K."/>
            <person name="Sharma T.R."/>
            <person name="Mohapatra T."/>
            <person name="Singh N.K."/>
            <person name="Messing J."/>
            <person name="Nelson A.B."/>
            <person name="Fuks G."/>
            <person name="Kavchok S."/>
            <person name="Keizer G."/>
            <person name="Linton E."/>
            <person name="Llaca V."/>
            <person name="Song R."/>
            <person name="Tanyolac B."/>
            <person name="Young S."/>
            <person name="Ho-Il K."/>
            <person name="Hahn J.H."/>
            <person name="Sangsakoo G."/>
            <person name="Vanavichit A."/>
            <person name="de Mattos Luiz.A.T."/>
            <person name="Zimmer P.D."/>
            <person name="Malone G."/>
            <person name="Dellagostin O."/>
            <person name="de Oliveira A.C."/>
            <person name="Bevan M."/>
            <person name="Bancroft I."/>
            <person name="Minx P."/>
            <person name="Cordum H."/>
            <person name="Wilson R."/>
            <person name="Cheng Z."/>
            <person name="Jin W."/>
            <person name="Jiang J."/>
            <person name="Leong S.A."/>
            <person name="Iwama H."/>
            <person name="Gojobori T."/>
            <person name="Itoh T."/>
            <person name="Niimura Y."/>
            <person name="Fujii Y."/>
            <person name="Habara T."/>
            <person name="Sakai H."/>
            <person name="Sato Y."/>
            <person name="Wilson G."/>
            <person name="Kumar K."/>
            <person name="McCouch S."/>
            <person name="Juretic N."/>
            <person name="Hoen D."/>
            <person name="Wright S."/>
            <person name="Bruskiewich R."/>
            <person name="Bureau T."/>
            <person name="Miyao A."/>
            <person name="Hirochika H."/>
            <person name="Nishikawa T."/>
            <person name="Kadowaki K."/>
            <person name="Sugiura M."/>
            <person name="Burr B."/>
            <person name="Sasaki T."/>
        </authorList>
    </citation>
    <scope>NUCLEOTIDE SEQUENCE [LARGE SCALE GENOMIC DNA]</scope>
    <source>
        <strain evidence="3">cv. Nipponbare</strain>
    </source>
</reference>
<feature type="compositionally biased region" description="Polar residues" evidence="1">
    <location>
        <begin position="204"/>
        <end position="215"/>
    </location>
</feature>
<evidence type="ECO:0000313" key="3">
    <source>
        <dbReference type="Proteomes" id="UP000000763"/>
    </source>
</evidence>
<feature type="compositionally biased region" description="Basic residues" evidence="1">
    <location>
        <begin position="136"/>
        <end position="149"/>
    </location>
</feature>
<feature type="region of interest" description="Disordered" evidence="1">
    <location>
        <begin position="41"/>
        <end position="235"/>
    </location>
</feature>
<accession>Q69NJ1</accession>
<feature type="compositionally biased region" description="Basic residues" evidence="1">
    <location>
        <begin position="178"/>
        <end position="192"/>
    </location>
</feature>
<sequence>MKHADPKLDTHTSPPSRACDAGRKVERCVVEVVASSLRGFAYSPPVLSSHANNSCKGDGRENERSSGKKAAQRERRGAYRRPRSTTVGIHRVGAEATPPRPSLVAPPPYPRRPELAGYVSPPPIRAARSSSATPVRARRPRRLPIRRQPKLADRVDRSSPVGHAAPRGERGEVVVATRIRRPRKRRREKKGRRMQEEKRVEASGSFSRSLATQVGPSPDRWPQSRNRGTRLVVGR</sequence>
<evidence type="ECO:0000313" key="2">
    <source>
        <dbReference type="EMBL" id="BAD33736.1"/>
    </source>
</evidence>
<evidence type="ECO:0000256" key="1">
    <source>
        <dbReference type="SAM" id="MobiDB-lite"/>
    </source>
</evidence>